<organism evidence="7 8">
    <name type="scientific">Algoriphagus oliviformis</name>
    <dbReference type="NCBI Taxonomy" id="2811231"/>
    <lineage>
        <taxon>Bacteria</taxon>
        <taxon>Pseudomonadati</taxon>
        <taxon>Bacteroidota</taxon>
        <taxon>Cytophagia</taxon>
        <taxon>Cytophagales</taxon>
        <taxon>Cyclobacteriaceae</taxon>
        <taxon>Algoriphagus</taxon>
    </lineage>
</organism>
<comment type="similarity">
    <text evidence="1 5">Belongs to the peptidase S8 family.</text>
</comment>
<evidence type="ECO:0000313" key="8">
    <source>
        <dbReference type="Proteomes" id="UP000664317"/>
    </source>
</evidence>
<dbReference type="PANTHER" id="PTHR43806:SF11">
    <property type="entry name" value="CEREVISIN-RELATED"/>
    <property type="match status" value="1"/>
</dbReference>
<sequence>MKNVLILIVLMGLFSCKVSSPQATINEVNKAEESLIAGSYIVELREDIFVPILSEEQYINAEEKEEEILYALEIKKKEKIRNFASEYGIEIKPGDFLLYASSGFYAENLTAETVGRLARDTANVLSIQQDFTLQDIRARMQETGPFPEDIRARMQASWGYDTIGFTSKAVKYVGGGANPVSTLRKIWIIDSGIDASHQDLKTQFASGLDSSWVSSSVEERNPKIDFIGHGTHCAGLAAGKAFNQNQPNNQNLIGMNGVSPGAQLVSLKVFANDRTAKWNWIKKSLDYVAKYSGKKDVVSLSLGDFVSNCNSHGIRPVLEKLKGKGVFVVMAAGNGNGGIGQDGGDFLPGCIFGIDGVFTIGSMRIDFDFPTIPNSFSIFSNFGANVAFVAPGEMIFSTFPNDTYSVASGTSAATAIVAGIIHANGGIPGQMTEKVLGPPGTTSYPIPKRNP</sequence>
<comment type="caution">
    <text evidence="7">The sequence shown here is derived from an EMBL/GenBank/DDBJ whole genome shotgun (WGS) entry which is preliminary data.</text>
</comment>
<feature type="domain" description="Peptidase S8/S53" evidence="6">
    <location>
        <begin position="186"/>
        <end position="421"/>
    </location>
</feature>
<protein>
    <submittedName>
        <fullName evidence="7">S8/S53 family peptidase</fullName>
    </submittedName>
</protein>
<feature type="active site" description="Charge relay system" evidence="5">
    <location>
        <position position="229"/>
    </location>
</feature>
<keyword evidence="2 5" id="KW-0645">Protease</keyword>
<dbReference type="PRINTS" id="PR00723">
    <property type="entry name" value="SUBTILISIN"/>
</dbReference>
<feature type="active site" description="Charge relay system" evidence="5">
    <location>
        <position position="411"/>
    </location>
</feature>
<keyword evidence="8" id="KW-1185">Reference proteome</keyword>
<feature type="active site" description="Charge relay system" evidence="5">
    <location>
        <position position="190"/>
    </location>
</feature>
<dbReference type="RefSeq" id="WP_206577247.1">
    <property type="nucleotide sequence ID" value="NZ_JAFKCT010000002.1"/>
</dbReference>
<dbReference type="CDD" id="cd00306">
    <property type="entry name" value="Peptidases_S8_S53"/>
    <property type="match status" value="1"/>
</dbReference>
<name>A0ABS3C020_9BACT</name>
<keyword evidence="3 5" id="KW-0378">Hydrolase</keyword>
<dbReference type="Gene3D" id="3.40.50.200">
    <property type="entry name" value="Peptidase S8/S53 domain"/>
    <property type="match status" value="1"/>
</dbReference>
<dbReference type="PROSITE" id="PS51257">
    <property type="entry name" value="PROKAR_LIPOPROTEIN"/>
    <property type="match status" value="1"/>
</dbReference>
<dbReference type="PANTHER" id="PTHR43806">
    <property type="entry name" value="PEPTIDASE S8"/>
    <property type="match status" value="1"/>
</dbReference>
<accession>A0ABS3C020</accession>
<evidence type="ECO:0000256" key="5">
    <source>
        <dbReference type="PROSITE-ProRule" id="PRU01240"/>
    </source>
</evidence>
<evidence type="ECO:0000256" key="4">
    <source>
        <dbReference type="ARBA" id="ARBA00022825"/>
    </source>
</evidence>
<dbReference type="Pfam" id="PF00082">
    <property type="entry name" value="Peptidase_S8"/>
    <property type="match status" value="1"/>
</dbReference>
<proteinExistence type="inferred from homology"/>
<evidence type="ECO:0000259" key="6">
    <source>
        <dbReference type="Pfam" id="PF00082"/>
    </source>
</evidence>
<gene>
    <name evidence="7" type="ORF">J0A68_05775</name>
</gene>
<evidence type="ECO:0000256" key="1">
    <source>
        <dbReference type="ARBA" id="ARBA00011073"/>
    </source>
</evidence>
<reference evidence="7 8" key="1">
    <citation type="submission" date="2021-03" db="EMBL/GenBank/DDBJ databases">
        <title>novel species isolated from a fishpond in China.</title>
        <authorList>
            <person name="Lu H."/>
            <person name="Cai Z."/>
        </authorList>
    </citation>
    <scope>NUCLEOTIDE SEQUENCE [LARGE SCALE GENOMIC DNA]</scope>
    <source>
        <strain evidence="7 8">H41</strain>
    </source>
</reference>
<dbReference type="InterPro" id="IPR050131">
    <property type="entry name" value="Peptidase_S8_subtilisin-like"/>
</dbReference>
<dbReference type="EMBL" id="JAFKCT010000002">
    <property type="protein sequence ID" value="MBN7810454.1"/>
    <property type="molecule type" value="Genomic_DNA"/>
</dbReference>
<dbReference type="PROSITE" id="PS00137">
    <property type="entry name" value="SUBTILASE_HIS"/>
    <property type="match status" value="1"/>
</dbReference>
<evidence type="ECO:0000256" key="3">
    <source>
        <dbReference type="ARBA" id="ARBA00022801"/>
    </source>
</evidence>
<dbReference type="InterPro" id="IPR022398">
    <property type="entry name" value="Peptidase_S8_His-AS"/>
</dbReference>
<evidence type="ECO:0000313" key="7">
    <source>
        <dbReference type="EMBL" id="MBN7810454.1"/>
    </source>
</evidence>
<dbReference type="InterPro" id="IPR036852">
    <property type="entry name" value="Peptidase_S8/S53_dom_sf"/>
</dbReference>
<dbReference type="InterPro" id="IPR023827">
    <property type="entry name" value="Peptidase_S8_Asp-AS"/>
</dbReference>
<dbReference type="InterPro" id="IPR015500">
    <property type="entry name" value="Peptidase_S8_subtilisin-rel"/>
</dbReference>
<dbReference type="PROSITE" id="PS00136">
    <property type="entry name" value="SUBTILASE_ASP"/>
    <property type="match status" value="1"/>
</dbReference>
<dbReference type="SUPFAM" id="SSF52743">
    <property type="entry name" value="Subtilisin-like"/>
    <property type="match status" value="1"/>
</dbReference>
<dbReference type="InterPro" id="IPR000209">
    <property type="entry name" value="Peptidase_S8/S53_dom"/>
</dbReference>
<dbReference type="Proteomes" id="UP000664317">
    <property type="component" value="Unassembled WGS sequence"/>
</dbReference>
<evidence type="ECO:0000256" key="2">
    <source>
        <dbReference type="ARBA" id="ARBA00022670"/>
    </source>
</evidence>
<keyword evidence="4 5" id="KW-0720">Serine protease</keyword>
<dbReference type="PROSITE" id="PS51892">
    <property type="entry name" value="SUBTILASE"/>
    <property type="match status" value="1"/>
</dbReference>